<evidence type="ECO:0000256" key="2">
    <source>
        <dbReference type="ARBA" id="ARBA00023054"/>
    </source>
</evidence>
<protein>
    <submittedName>
        <fullName evidence="3">Uncharacterized protein</fullName>
    </submittedName>
</protein>
<evidence type="ECO:0000313" key="3">
    <source>
        <dbReference type="EMBL" id="OHV97765.1"/>
    </source>
</evidence>
<evidence type="ECO:0000256" key="1">
    <source>
        <dbReference type="ARBA" id="ARBA00004196"/>
    </source>
</evidence>
<comment type="caution">
    <text evidence="3">The sequence shown here is derived from an EMBL/GenBank/DDBJ whole genome shotgun (WGS) entry which is preliminary data.</text>
</comment>
<proteinExistence type="predicted"/>
<dbReference type="EMBL" id="LFKP01000005">
    <property type="protein sequence ID" value="OHV97765.1"/>
    <property type="molecule type" value="Genomic_DNA"/>
</dbReference>
<comment type="subcellular location">
    <subcellularLocation>
        <location evidence="1">Cell envelope</location>
    </subcellularLocation>
</comment>
<dbReference type="PANTHER" id="PTHR32347">
    <property type="entry name" value="EFFLUX SYSTEM COMPONENT YKNX-RELATED"/>
    <property type="match status" value="1"/>
</dbReference>
<sequence length="447" mass="47972">MSESSINLHSIGTLLQIEQDVRQAGSENAVEFIAVNDTWRILPYRQAVLWRLDAAGLASLKLVSGLAELPADSPYRQWMNAALRHVAPSLTPGKARQLARDALPEALQDGWDEWAAHSVLLVALPTPVGGCVGGLWLSLESAAGEAETALVERLAGAYGHALWAWRARPSGWRHSVARLQARPRRLWLAAALVALIPMRLTVLAPAEIIGKDAKLIAAPQDGVVARFFVKPNQMVAAGAPLFALEDTGARNRNEVAAKSRAVAAAEYLRATQKSFSDGASKADLSSLNARLEEKSAEAQYVQDMLDRIQVRAPAAGIAVFSDQNDWLGKPVQTGERIILLADPAKVQIAIRLPVDDALSLEPGADVKLYLNVAPLGTVAGVLTQSSYEPTLSSEGVVAYHLKADLAPGEPLQRIGLKGTAKLYGGWAPLIYHVLRKPLAVARRTLGV</sequence>
<accession>A0A1S1UBF8</accession>
<gene>
    <name evidence="3" type="ORF">AKG95_11555</name>
</gene>
<dbReference type="Proteomes" id="UP000179840">
    <property type="component" value="Unassembled WGS sequence"/>
</dbReference>
<dbReference type="Gene3D" id="2.40.50.100">
    <property type="match status" value="1"/>
</dbReference>
<organism evidence="3 4">
    <name type="scientific">Janthinobacterium lividum</name>
    <dbReference type="NCBI Taxonomy" id="29581"/>
    <lineage>
        <taxon>Bacteria</taxon>
        <taxon>Pseudomonadati</taxon>
        <taxon>Pseudomonadota</taxon>
        <taxon>Betaproteobacteria</taxon>
        <taxon>Burkholderiales</taxon>
        <taxon>Oxalobacteraceae</taxon>
        <taxon>Janthinobacterium</taxon>
    </lineage>
</organism>
<evidence type="ECO:0000313" key="4">
    <source>
        <dbReference type="Proteomes" id="UP000179840"/>
    </source>
</evidence>
<reference evidence="3 4" key="1">
    <citation type="submission" date="2015-06" db="EMBL/GenBank/DDBJ databases">
        <title>Draft genome sequencing of a biphenyl-degrading bacterium, Janthinobacterium lividum MEG1.</title>
        <authorList>
            <person name="Shimodaira J."/>
            <person name="Hatta T."/>
        </authorList>
    </citation>
    <scope>NUCLEOTIDE SEQUENCE [LARGE SCALE GENOMIC DNA]</scope>
    <source>
        <strain evidence="3 4">MEG1</strain>
    </source>
</reference>
<dbReference type="AlphaFoldDB" id="A0A1S1UBF8"/>
<dbReference type="SUPFAM" id="SSF111369">
    <property type="entry name" value="HlyD-like secretion proteins"/>
    <property type="match status" value="1"/>
</dbReference>
<dbReference type="GO" id="GO:0030313">
    <property type="term" value="C:cell envelope"/>
    <property type="evidence" value="ECO:0007669"/>
    <property type="project" value="UniProtKB-SubCell"/>
</dbReference>
<dbReference type="PANTHER" id="PTHR32347:SF23">
    <property type="entry name" value="BLL5650 PROTEIN"/>
    <property type="match status" value="1"/>
</dbReference>
<dbReference type="InterPro" id="IPR050465">
    <property type="entry name" value="UPF0194_transport"/>
</dbReference>
<dbReference type="RefSeq" id="WP_071076932.1">
    <property type="nucleotide sequence ID" value="NZ_LFKP01000005.1"/>
</dbReference>
<keyword evidence="2" id="KW-0175">Coiled coil</keyword>
<name>A0A1S1UBF8_9BURK</name>